<evidence type="ECO:0000256" key="1">
    <source>
        <dbReference type="SAM" id="MobiDB-lite"/>
    </source>
</evidence>
<dbReference type="InterPro" id="IPR050471">
    <property type="entry name" value="AB_hydrolase"/>
</dbReference>
<feature type="region of interest" description="Disordered" evidence="1">
    <location>
        <begin position="1"/>
        <end position="20"/>
    </location>
</feature>
<dbReference type="Gene3D" id="3.40.50.1820">
    <property type="entry name" value="alpha/beta hydrolase"/>
    <property type="match status" value="1"/>
</dbReference>
<proteinExistence type="predicted"/>
<feature type="domain" description="AB hydrolase-1" evidence="2">
    <location>
        <begin position="40"/>
        <end position="158"/>
    </location>
</feature>
<keyword evidence="3" id="KW-0378">Hydrolase</keyword>
<organism evidence="3 4">
    <name type="scientific">Nocardia uniformis</name>
    <dbReference type="NCBI Taxonomy" id="53432"/>
    <lineage>
        <taxon>Bacteria</taxon>
        <taxon>Bacillati</taxon>
        <taxon>Actinomycetota</taxon>
        <taxon>Actinomycetes</taxon>
        <taxon>Mycobacteriales</taxon>
        <taxon>Nocardiaceae</taxon>
        <taxon>Nocardia</taxon>
    </lineage>
</organism>
<dbReference type="PANTHER" id="PTHR43433">
    <property type="entry name" value="HYDROLASE, ALPHA/BETA FOLD FAMILY PROTEIN"/>
    <property type="match status" value="1"/>
</dbReference>
<dbReference type="Pfam" id="PF00561">
    <property type="entry name" value="Abhydrolase_1"/>
    <property type="match status" value="1"/>
</dbReference>
<name>A0A849C2H1_9NOCA</name>
<dbReference type="InterPro" id="IPR000073">
    <property type="entry name" value="AB_hydrolase_1"/>
</dbReference>
<reference evidence="3 4" key="1">
    <citation type="submission" date="2020-05" db="EMBL/GenBank/DDBJ databases">
        <title>MicrobeNet Type strains.</title>
        <authorList>
            <person name="Nicholson A.C."/>
        </authorList>
    </citation>
    <scope>NUCLEOTIDE SEQUENCE [LARGE SCALE GENOMIC DNA]</scope>
    <source>
        <strain evidence="3 4">JCM 3224</strain>
    </source>
</reference>
<sequence>MQQVAEREVAGRAGGRVRRPAGPTEVDIAYIRPAPSGGTPVVVIPGGPGLASAVPYRAFRRRATRLGLDVVMMEHRGIGLSRRDTAGADLPVEEVTVGAVVDDLAAVLDDAGIERAVIYGCSYGTCLAQVFGVRHPRRVAGMVLDSPMLDQAGDLAATREYRRELLWHGPGPVAQAVRALLDAELVPVHELGNVVQIVYEFAGATALERLLRARLAGHGTRVWRRIVGLGADEVAGPGQRYVVEPDLVAGITHGELGGSHAPDGLPLDPQSMFVRDDVPPFRGEPEYLPAALPGFTWPTAVISGDRDLRAPRPVAQRIADLIPDAVQVPLTDTGHSALDTHRLAALAVARLVRDGRHREIPGRAAQIANLPRRGASRLLGTAIRAGITVDFALPRSRGNEFV</sequence>
<dbReference type="SUPFAM" id="SSF53474">
    <property type="entry name" value="alpha/beta-Hydrolases"/>
    <property type="match status" value="1"/>
</dbReference>
<accession>A0A849C2H1</accession>
<comment type="caution">
    <text evidence="3">The sequence shown here is derived from an EMBL/GenBank/DDBJ whole genome shotgun (WGS) entry which is preliminary data.</text>
</comment>
<dbReference type="PANTHER" id="PTHR43433:SF5">
    <property type="entry name" value="AB HYDROLASE-1 DOMAIN-CONTAINING PROTEIN"/>
    <property type="match status" value="1"/>
</dbReference>
<evidence type="ECO:0000313" key="4">
    <source>
        <dbReference type="Proteomes" id="UP000586827"/>
    </source>
</evidence>
<evidence type="ECO:0000259" key="2">
    <source>
        <dbReference type="Pfam" id="PF00561"/>
    </source>
</evidence>
<dbReference type="Proteomes" id="UP000586827">
    <property type="component" value="Unassembled WGS sequence"/>
</dbReference>
<dbReference type="AlphaFoldDB" id="A0A849C2H1"/>
<gene>
    <name evidence="3" type="ORF">HLB23_18075</name>
</gene>
<dbReference type="EMBL" id="JABELX010000006">
    <property type="protein sequence ID" value="NNH71746.1"/>
    <property type="molecule type" value="Genomic_DNA"/>
</dbReference>
<feature type="compositionally biased region" description="Basic and acidic residues" evidence="1">
    <location>
        <begin position="1"/>
        <end position="10"/>
    </location>
</feature>
<keyword evidence="4" id="KW-1185">Reference proteome</keyword>
<dbReference type="GO" id="GO:0016787">
    <property type="term" value="F:hydrolase activity"/>
    <property type="evidence" value="ECO:0007669"/>
    <property type="project" value="UniProtKB-KW"/>
</dbReference>
<evidence type="ECO:0000313" key="3">
    <source>
        <dbReference type="EMBL" id="NNH71746.1"/>
    </source>
</evidence>
<protein>
    <submittedName>
        <fullName evidence="3">Alpha/beta hydrolase</fullName>
    </submittedName>
</protein>
<dbReference type="InterPro" id="IPR029058">
    <property type="entry name" value="AB_hydrolase_fold"/>
</dbReference>